<accession>A0A7Y2H0W8</accession>
<comment type="caution">
    <text evidence="1">The sequence shown here is derived from an EMBL/GenBank/DDBJ whole genome shotgun (WGS) entry which is preliminary data.</text>
</comment>
<dbReference type="InterPro" id="IPR036249">
    <property type="entry name" value="Thioredoxin-like_sf"/>
</dbReference>
<proteinExistence type="predicted"/>
<dbReference type="Proteomes" id="UP000547674">
    <property type="component" value="Unassembled WGS sequence"/>
</dbReference>
<organism evidence="1 2">
    <name type="scientific">Eiseniibacteriota bacterium</name>
    <dbReference type="NCBI Taxonomy" id="2212470"/>
    <lineage>
        <taxon>Bacteria</taxon>
        <taxon>Candidatus Eiseniibacteriota</taxon>
    </lineage>
</organism>
<sequence>EHAFVGHNEKEARALIKRSLQQQNVPKFEVQLHPGESAGVPNLTLHLEETPSKPLIWNLAWVEGGLETKVKAGENQGRRLHHENVVREYLARRVEGVADASATLRVPSEANPQNLKLISWLHDPSTGKVLSATSVPVSTYLGNP</sequence>
<evidence type="ECO:0000313" key="2">
    <source>
        <dbReference type="Proteomes" id="UP000547674"/>
    </source>
</evidence>
<dbReference type="SUPFAM" id="SSF52833">
    <property type="entry name" value="Thioredoxin-like"/>
    <property type="match status" value="1"/>
</dbReference>
<reference evidence="1 2" key="1">
    <citation type="submission" date="2020-03" db="EMBL/GenBank/DDBJ databases">
        <title>Metabolic flexibility allows generalist bacteria to become dominant in a frequently disturbed ecosystem.</title>
        <authorList>
            <person name="Chen Y.-J."/>
            <person name="Leung P.M."/>
            <person name="Bay S.K."/>
            <person name="Hugenholtz P."/>
            <person name="Kessler A.J."/>
            <person name="Shelley G."/>
            <person name="Waite D.W."/>
            <person name="Cook P.L."/>
            <person name="Greening C."/>
        </authorList>
    </citation>
    <scope>NUCLEOTIDE SEQUENCE [LARGE SCALE GENOMIC DNA]</scope>
    <source>
        <strain evidence="1">SS_bin_28</strain>
    </source>
</reference>
<name>A0A7Y2H0W8_UNCEI</name>
<protein>
    <submittedName>
        <fullName evidence="1">DUF1223 domain-containing protein</fullName>
    </submittedName>
</protein>
<dbReference type="Pfam" id="PF06764">
    <property type="entry name" value="DUF1223"/>
    <property type="match status" value="1"/>
</dbReference>
<dbReference type="InterPro" id="IPR010634">
    <property type="entry name" value="DUF1223"/>
</dbReference>
<gene>
    <name evidence="1" type="ORF">HKN21_01305</name>
</gene>
<dbReference type="AlphaFoldDB" id="A0A7Y2H0W8"/>
<dbReference type="EMBL" id="JABDJR010000045">
    <property type="protein sequence ID" value="NNF05374.1"/>
    <property type="molecule type" value="Genomic_DNA"/>
</dbReference>
<evidence type="ECO:0000313" key="1">
    <source>
        <dbReference type="EMBL" id="NNF05374.1"/>
    </source>
</evidence>
<feature type="non-terminal residue" evidence="1">
    <location>
        <position position="1"/>
    </location>
</feature>